<evidence type="ECO:0000259" key="3">
    <source>
        <dbReference type="PROSITE" id="PS51371"/>
    </source>
</evidence>
<organism evidence="4 5">
    <name type="scientific">Paraburkholderia terrae</name>
    <dbReference type="NCBI Taxonomy" id="311230"/>
    <lineage>
        <taxon>Bacteria</taxon>
        <taxon>Pseudomonadati</taxon>
        <taxon>Pseudomonadota</taxon>
        <taxon>Betaproteobacteria</taxon>
        <taxon>Burkholderiales</taxon>
        <taxon>Burkholderiaceae</taxon>
        <taxon>Paraburkholderia</taxon>
    </lineage>
</organism>
<dbReference type="SUPFAM" id="SSF54631">
    <property type="entry name" value="CBS-domain pair"/>
    <property type="match status" value="1"/>
</dbReference>
<feature type="domain" description="CBS" evidence="3">
    <location>
        <begin position="108"/>
        <end position="164"/>
    </location>
</feature>
<evidence type="ECO:0000313" key="5">
    <source>
        <dbReference type="Proteomes" id="UP000243502"/>
    </source>
</evidence>
<feature type="domain" description="CBS" evidence="3">
    <location>
        <begin position="173"/>
        <end position="230"/>
    </location>
</feature>
<evidence type="ECO:0000313" key="4">
    <source>
        <dbReference type="EMBL" id="AUT66348.1"/>
    </source>
</evidence>
<protein>
    <submittedName>
        <fullName evidence="4">CBS domain-containing protein</fullName>
    </submittedName>
</protein>
<evidence type="ECO:0000256" key="2">
    <source>
        <dbReference type="PROSITE-ProRule" id="PRU00703"/>
    </source>
</evidence>
<proteinExistence type="predicted"/>
<dbReference type="Pfam" id="PF00571">
    <property type="entry name" value="CBS"/>
    <property type="match status" value="2"/>
</dbReference>
<dbReference type="Proteomes" id="UP000243502">
    <property type="component" value="Chromosome 4"/>
</dbReference>
<dbReference type="PANTHER" id="PTHR48108:SF34">
    <property type="entry name" value="CBS DOMAIN-CONTAINING PROTEIN YHCV"/>
    <property type="match status" value="1"/>
</dbReference>
<dbReference type="InterPro" id="IPR051462">
    <property type="entry name" value="CBS_domain-containing"/>
</dbReference>
<dbReference type="PANTHER" id="PTHR48108">
    <property type="entry name" value="CBS DOMAIN-CONTAINING PROTEIN CBSX2, CHLOROPLASTIC"/>
    <property type="match status" value="1"/>
</dbReference>
<dbReference type="KEGG" id="pter:C2L65_42295"/>
<dbReference type="Pfam" id="PF11154">
    <property type="entry name" value="DUF2934"/>
    <property type="match status" value="1"/>
</dbReference>
<gene>
    <name evidence="4" type="ORF">C2L65_42295</name>
</gene>
<sequence length="351" mass="39428">MWTAHTTHTTGGVRHDGHRAHVTGCFVKGIQCLHWGYVSVGHPKAGSIPQTPPQFHFQQNAAQDETTVVLVLSPQLSGRDAAFQITRRGHPSPSQSHSRSTIMLVRDVMKEPVCVQAEETLDAAARTFKKENVGALPVCRDSKVIGMITDRDVTMRGVADARDVTRMTVREAMSVDVLYCFADDPVEEAERIMRERHVQRLAVLDRDDEHLIGIISLTSMSGDTSERRPYEVTFHKTFLDNRGRPHHAELMRVTVAQGTKEEAIRSAIHQFEEMNHVKVWHQLADGYDVTSVHVDACGDTVEEREPTSEREASILTRAHDLWELAGRPQNRDKQFWEQAAGDVDNAASCRE</sequence>
<dbReference type="CDD" id="cd04622">
    <property type="entry name" value="CBS_pair_HRP1_like"/>
    <property type="match status" value="1"/>
</dbReference>
<dbReference type="AlphaFoldDB" id="A0A2I8F3Q7"/>
<accession>A0A2I8F3Q7</accession>
<keyword evidence="2" id="KW-0129">CBS domain</keyword>
<dbReference type="EMBL" id="CP026114">
    <property type="protein sequence ID" value="AUT66348.1"/>
    <property type="molecule type" value="Genomic_DNA"/>
</dbReference>
<keyword evidence="1" id="KW-0677">Repeat</keyword>
<dbReference type="InterPro" id="IPR000644">
    <property type="entry name" value="CBS_dom"/>
</dbReference>
<dbReference type="Gene3D" id="3.10.580.10">
    <property type="entry name" value="CBS-domain"/>
    <property type="match status" value="1"/>
</dbReference>
<dbReference type="SMART" id="SM00116">
    <property type="entry name" value="CBS"/>
    <property type="match status" value="2"/>
</dbReference>
<reference evidence="4 5" key="1">
    <citation type="submission" date="2018-01" db="EMBL/GenBank/DDBJ databases">
        <title>Species boundaries and ecological features among Paraburkholderia terrae DSMZ17804T, P. hospita DSMZ17164T and P. caribensis DSMZ13236T.</title>
        <authorList>
            <person name="Pratama A.A."/>
        </authorList>
    </citation>
    <scope>NUCLEOTIDE SEQUENCE [LARGE SCALE GENOMIC DNA]</scope>
    <source>
        <strain evidence="4 5">DSM 17804</strain>
    </source>
</reference>
<dbReference type="InterPro" id="IPR046342">
    <property type="entry name" value="CBS_dom_sf"/>
</dbReference>
<name>A0A2I8F3Q7_9BURK</name>
<dbReference type="InterPro" id="IPR021327">
    <property type="entry name" value="DUF2934"/>
</dbReference>
<evidence type="ECO:0000256" key="1">
    <source>
        <dbReference type="ARBA" id="ARBA00022737"/>
    </source>
</evidence>
<dbReference type="PROSITE" id="PS51371">
    <property type="entry name" value="CBS"/>
    <property type="match status" value="2"/>
</dbReference>